<dbReference type="InterPro" id="IPR033443">
    <property type="entry name" value="PROP1-like_PPR_dom"/>
</dbReference>
<dbReference type="AlphaFoldDB" id="A0ABD2WAZ3"/>
<evidence type="ECO:0000313" key="5">
    <source>
        <dbReference type="EMBL" id="KAL3390275.1"/>
    </source>
</evidence>
<comment type="caution">
    <text evidence="5">The sequence shown here is derived from an EMBL/GenBank/DDBJ whole genome shotgun (WGS) entry which is preliminary data.</text>
</comment>
<protein>
    <recommendedName>
        <fullName evidence="4">PROP1-like PPR domain-containing protein</fullName>
    </recommendedName>
</protein>
<feature type="domain" description="PROP1-like PPR" evidence="4">
    <location>
        <begin position="139"/>
        <end position="244"/>
    </location>
</feature>
<dbReference type="NCBIfam" id="TIGR00756">
    <property type="entry name" value="PPR"/>
    <property type="match status" value="2"/>
</dbReference>
<reference evidence="5 6" key="1">
    <citation type="journal article" date="2024" name="bioRxiv">
        <title>A reference genome for Trichogramma kaykai: A tiny desert-dwelling parasitoid wasp with competing sex-ratio distorters.</title>
        <authorList>
            <person name="Culotta J."/>
            <person name="Lindsey A.R."/>
        </authorList>
    </citation>
    <scope>NUCLEOTIDE SEQUENCE [LARGE SCALE GENOMIC DNA]</scope>
    <source>
        <strain evidence="5 6">KSX58</strain>
    </source>
</reference>
<evidence type="ECO:0000256" key="1">
    <source>
        <dbReference type="ARBA" id="ARBA00022737"/>
    </source>
</evidence>
<evidence type="ECO:0000313" key="6">
    <source>
        <dbReference type="Proteomes" id="UP001627154"/>
    </source>
</evidence>
<dbReference type="Pfam" id="PF01535">
    <property type="entry name" value="PPR"/>
    <property type="match status" value="1"/>
</dbReference>
<dbReference type="InterPro" id="IPR051114">
    <property type="entry name" value="Mito_RNA_Proc_CCM1"/>
</dbReference>
<evidence type="ECO:0000259" key="4">
    <source>
        <dbReference type="Pfam" id="PF17177"/>
    </source>
</evidence>
<feature type="repeat" description="PPR" evidence="2">
    <location>
        <begin position="176"/>
        <end position="210"/>
    </location>
</feature>
<dbReference type="Gene3D" id="1.25.40.10">
    <property type="entry name" value="Tetratricopeptide repeat domain"/>
    <property type="match status" value="3"/>
</dbReference>
<feature type="region of interest" description="Disordered" evidence="3">
    <location>
        <begin position="388"/>
        <end position="443"/>
    </location>
</feature>
<dbReference type="InterPro" id="IPR002885">
    <property type="entry name" value="PPR_rpt"/>
</dbReference>
<dbReference type="PANTHER" id="PTHR47934:SF6">
    <property type="entry name" value="MITOCHONDRIAL GROUP I INTRON SPLICING FACTOR CCM1-RELATED"/>
    <property type="match status" value="1"/>
</dbReference>
<organism evidence="5 6">
    <name type="scientific">Trichogramma kaykai</name>
    <dbReference type="NCBI Taxonomy" id="54128"/>
    <lineage>
        <taxon>Eukaryota</taxon>
        <taxon>Metazoa</taxon>
        <taxon>Ecdysozoa</taxon>
        <taxon>Arthropoda</taxon>
        <taxon>Hexapoda</taxon>
        <taxon>Insecta</taxon>
        <taxon>Pterygota</taxon>
        <taxon>Neoptera</taxon>
        <taxon>Endopterygota</taxon>
        <taxon>Hymenoptera</taxon>
        <taxon>Apocrita</taxon>
        <taxon>Proctotrupomorpha</taxon>
        <taxon>Chalcidoidea</taxon>
        <taxon>Trichogrammatidae</taxon>
        <taxon>Trichogramma</taxon>
    </lineage>
</organism>
<keyword evidence="6" id="KW-1185">Reference proteome</keyword>
<dbReference type="Pfam" id="PF13812">
    <property type="entry name" value="PPR_3"/>
    <property type="match status" value="1"/>
</dbReference>
<feature type="compositionally biased region" description="Basic and acidic residues" evidence="3">
    <location>
        <begin position="393"/>
        <end position="406"/>
    </location>
</feature>
<name>A0ABD2WAZ3_9HYME</name>
<dbReference type="InterPro" id="IPR011990">
    <property type="entry name" value="TPR-like_helical_dom_sf"/>
</dbReference>
<dbReference type="EMBL" id="JBJJXI010000120">
    <property type="protein sequence ID" value="KAL3390275.1"/>
    <property type="molecule type" value="Genomic_DNA"/>
</dbReference>
<feature type="compositionally biased region" description="Polar residues" evidence="3">
    <location>
        <begin position="408"/>
        <end position="430"/>
    </location>
</feature>
<dbReference type="Proteomes" id="UP001627154">
    <property type="component" value="Unassembled WGS sequence"/>
</dbReference>
<accession>A0ABD2WAZ3</accession>
<proteinExistence type="predicted"/>
<dbReference type="PROSITE" id="PS51375">
    <property type="entry name" value="PPR"/>
    <property type="match status" value="2"/>
</dbReference>
<evidence type="ECO:0000256" key="3">
    <source>
        <dbReference type="SAM" id="MobiDB-lite"/>
    </source>
</evidence>
<evidence type="ECO:0000256" key="2">
    <source>
        <dbReference type="PROSITE-ProRule" id="PRU00708"/>
    </source>
</evidence>
<dbReference type="PANTHER" id="PTHR47934">
    <property type="entry name" value="PENTATRICOPEPTIDE REPEAT-CONTAINING PROTEIN PET309, MITOCHONDRIAL"/>
    <property type="match status" value="1"/>
</dbReference>
<sequence length="700" mass="80352">MAGRNFIKAFNRNLLTELISDVERVNVATFATKPERYSRRNHEAKEYIKKADFDKTLMTTARFNAKIQESSDSQNDNPEDKYITLLKANQKEDPTTSSEKKLFGNLGGLLYERVELDADELKEDERLKDVGRVVPRNKKPTPGQYADLIKEYVNKGDLDSAEKVIALCKENKDKPTEYMYTLLLKAFADQGDIKTCYRLYTEMKSRKMSIRLNTYTSLLNACANSTERDKALQYLKKIRDYMGESNFKFNNANYNVLVKAYGRHGELDEAYKIVHHMIEKNLPIGITTFNSLMYAVNSDSKSGLGHIVKIWQMMKKLFVPPDIFTYNLLLRGIRDTKFGDFTIKDLMLTGEEYPAIVANDGRPDLLMFPPVFSTLPLDNIMRKDVSEAPKLLESPKSENKSEKVEMIKSSSATEPRTTLQSSNTVQVSNSTEHRDIEPTEDSSVTVSASALNEVVEFRIPDEIANIDLDAVLKQNKLILFGGINGMLKRMKDDKITPDVKTLTYLMQLVPPSTSAENEIVKIAKASNVELDIDFYNMLIKKRGTRGARRDAKAVLDDIHRADLKPNIVTFGVLAISCQTAFECRELLKTMKSMGRPINKYIATTMISNAMDRRDFGFILEMMDYMHKKKIHVEEFTFEKMDEFQQKMTQLVKEKHPVSRKDNFKTGFSKFNLRYKSWQEQMGRTIITERVSKEKKAHQRN</sequence>
<feature type="repeat" description="PPR" evidence="2">
    <location>
        <begin position="250"/>
        <end position="284"/>
    </location>
</feature>
<keyword evidence="1" id="KW-0677">Repeat</keyword>
<gene>
    <name evidence="5" type="ORF">TKK_014815</name>
</gene>
<dbReference type="Pfam" id="PF17177">
    <property type="entry name" value="PPR_long"/>
    <property type="match status" value="1"/>
</dbReference>